<accession>A0A5B7EGZ0</accession>
<gene>
    <name evidence="1" type="ORF">E2C01_026003</name>
</gene>
<sequence>MAVCLAVCCSTNKTHQVLEPLESKQAVAMDTTAKQRPVLATAAREVLCQWWWWW</sequence>
<comment type="caution">
    <text evidence="1">The sequence shown here is derived from an EMBL/GenBank/DDBJ whole genome shotgun (WGS) entry which is preliminary data.</text>
</comment>
<dbReference type="EMBL" id="VSRR010002673">
    <property type="protein sequence ID" value="MPC32678.1"/>
    <property type="molecule type" value="Genomic_DNA"/>
</dbReference>
<evidence type="ECO:0000313" key="1">
    <source>
        <dbReference type="EMBL" id="MPC32678.1"/>
    </source>
</evidence>
<dbReference type="Proteomes" id="UP000324222">
    <property type="component" value="Unassembled WGS sequence"/>
</dbReference>
<proteinExistence type="predicted"/>
<name>A0A5B7EGZ0_PORTR</name>
<protein>
    <submittedName>
        <fullName evidence="1">Uncharacterized protein</fullName>
    </submittedName>
</protein>
<dbReference type="AlphaFoldDB" id="A0A5B7EGZ0"/>
<keyword evidence="2" id="KW-1185">Reference proteome</keyword>
<reference evidence="1 2" key="1">
    <citation type="submission" date="2019-05" db="EMBL/GenBank/DDBJ databases">
        <title>Another draft genome of Portunus trituberculatus and its Hox gene families provides insights of decapod evolution.</title>
        <authorList>
            <person name="Jeong J.-H."/>
            <person name="Song I."/>
            <person name="Kim S."/>
            <person name="Choi T."/>
            <person name="Kim D."/>
            <person name="Ryu S."/>
            <person name="Kim W."/>
        </authorList>
    </citation>
    <scope>NUCLEOTIDE SEQUENCE [LARGE SCALE GENOMIC DNA]</scope>
    <source>
        <tissue evidence="1">Muscle</tissue>
    </source>
</reference>
<evidence type="ECO:0000313" key="2">
    <source>
        <dbReference type="Proteomes" id="UP000324222"/>
    </source>
</evidence>
<organism evidence="1 2">
    <name type="scientific">Portunus trituberculatus</name>
    <name type="common">Swimming crab</name>
    <name type="synonym">Neptunus trituberculatus</name>
    <dbReference type="NCBI Taxonomy" id="210409"/>
    <lineage>
        <taxon>Eukaryota</taxon>
        <taxon>Metazoa</taxon>
        <taxon>Ecdysozoa</taxon>
        <taxon>Arthropoda</taxon>
        <taxon>Crustacea</taxon>
        <taxon>Multicrustacea</taxon>
        <taxon>Malacostraca</taxon>
        <taxon>Eumalacostraca</taxon>
        <taxon>Eucarida</taxon>
        <taxon>Decapoda</taxon>
        <taxon>Pleocyemata</taxon>
        <taxon>Brachyura</taxon>
        <taxon>Eubrachyura</taxon>
        <taxon>Portunoidea</taxon>
        <taxon>Portunidae</taxon>
        <taxon>Portuninae</taxon>
        <taxon>Portunus</taxon>
    </lineage>
</organism>